<name>A0A127QAL6_9BURK</name>
<evidence type="ECO:0000313" key="2">
    <source>
        <dbReference type="Proteomes" id="UP000074561"/>
    </source>
</evidence>
<proteinExistence type="predicted"/>
<sequence>MAAVMRKTAFISVKHLAEKELLRYELLMQIADEKTVFRWISSDLKFASVALLDSAIFNSREALPASCICIWISDSVVPTAKKIDMILPVSFRLPDLISVLDRAALRILDMKTDQICPGDASDPFYQRTYRISKWTQLEHDLSVIRFQKILAIMTKQSVNWYWLLAYGGLTERDAYLFLDELRKKNVLVQTIESPTVNETSGVTYPDRKESGVGMFVKKINHWLGRSRLQELERTR</sequence>
<dbReference type="EMBL" id="CP013234">
    <property type="protein sequence ID" value="AMP07041.1"/>
    <property type="molecule type" value="Genomic_DNA"/>
</dbReference>
<accession>A0A127QAL6</accession>
<dbReference type="Proteomes" id="UP000074561">
    <property type="component" value="Chromosome"/>
</dbReference>
<organism evidence="1 2">
    <name type="scientific">Collimonas pratensis</name>
    <dbReference type="NCBI Taxonomy" id="279113"/>
    <lineage>
        <taxon>Bacteria</taxon>
        <taxon>Pseudomonadati</taxon>
        <taxon>Pseudomonadota</taxon>
        <taxon>Betaproteobacteria</taxon>
        <taxon>Burkholderiales</taxon>
        <taxon>Oxalobacteraceae</taxon>
        <taxon>Collimonas</taxon>
    </lineage>
</organism>
<dbReference type="KEGG" id="cpra:CPter91_4744"/>
<dbReference type="PATRIC" id="fig|279113.9.peg.4702"/>
<protein>
    <submittedName>
        <fullName evidence="1">Uncharacterized protein</fullName>
    </submittedName>
</protein>
<dbReference type="AlphaFoldDB" id="A0A127QAL6"/>
<dbReference type="STRING" id="279113.CPter91_4744"/>
<reference evidence="1 2" key="1">
    <citation type="submission" date="2015-11" db="EMBL/GenBank/DDBJ databases">
        <title>Exploring the genomic traits of fungus-feeding bacterial genus Collimonas.</title>
        <authorList>
            <person name="Song C."/>
            <person name="Schmidt R."/>
            <person name="de Jager V."/>
            <person name="Krzyzanowska D."/>
            <person name="Jongedijk E."/>
            <person name="Cankar K."/>
            <person name="Beekwilder J."/>
            <person name="van Veen A."/>
            <person name="de Boer W."/>
            <person name="van Veen J.A."/>
            <person name="Garbeva P."/>
        </authorList>
    </citation>
    <scope>NUCLEOTIDE SEQUENCE [LARGE SCALE GENOMIC DNA]</scope>
    <source>
        <strain evidence="1 2">Ter91</strain>
    </source>
</reference>
<gene>
    <name evidence="1" type="ORF">CPter91_4744</name>
</gene>
<evidence type="ECO:0000313" key="1">
    <source>
        <dbReference type="EMBL" id="AMP07041.1"/>
    </source>
</evidence>